<dbReference type="Gene3D" id="3.20.20.150">
    <property type="entry name" value="Divalent-metal-dependent TIM barrel enzymes"/>
    <property type="match status" value="1"/>
</dbReference>
<dbReference type="SUPFAM" id="SSF51658">
    <property type="entry name" value="Xylose isomerase-like"/>
    <property type="match status" value="1"/>
</dbReference>
<dbReference type="GO" id="GO:0016853">
    <property type="term" value="F:isomerase activity"/>
    <property type="evidence" value="ECO:0007669"/>
    <property type="project" value="UniProtKB-KW"/>
</dbReference>
<reference evidence="3 4" key="1">
    <citation type="submission" date="2016-10" db="EMBL/GenBank/DDBJ databases">
        <authorList>
            <person name="de Groot N.N."/>
        </authorList>
    </citation>
    <scope>NUCLEOTIDE SEQUENCE [LARGE SCALE GENOMIC DNA]</scope>
    <source>
        <strain evidence="4">P4-7,KCTC 19426,CECT 7604</strain>
    </source>
</reference>
<protein>
    <submittedName>
        <fullName evidence="3">Sugar phosphate isomerase/epimerase</fullName>
    </submittedName>
</protein>
<dbReference type="EMBL" id="LT629710">
    <property type="protein sequence ID" value="SDO42413.1"/>
    <property type="molecule type" value="Genomic_DNA"/>
</dbReference>
<accession>A0A1H0JFW9</accession>
<name>A0A1H0JFW9_9ACTN</name>
<dbReference type="InterPro" id="IPR036237">
    <property type="entry name" value="Xyl_isomerase-like_sf"/>
</dbReference>
<evidence type="ECO:0000259" key="2">
    <source>
        <dbReference type="Pfam" id="PF01261"/>
    </source>
</evidence>
<keyword evidence="3" id="KW-0413">Isomerase</keyword>
<feature type="region of interest" description="Disordered" evidence="1">
    <location>
        <begin position="1"/>
        <end position="34"/>
    </location>
</feature>
<dbReference type="STRING" id="1090615.SAMN04515671_0897"/>
<evidence type="ECO:0000313" key="3">
    <source>
        <dbReference type="EMBL" id="SDO42413.1"/>
    </source>
</evidence>
<dbReference type="Proteomes" id="UP000198741">
    <property type="component" value="Chromosome I"/>
</dbReference>
<evidence type="ECO:0000313" key="4">
    <source>
        <dbReference type="Proteomes" id="UP000198741"/>
    </source>
</evidence>
<proteinExistence type="predicted"/>
<dbReference type="PANTHER" id="PTHR12110">
    <property type="entry name" value="HYDROXYPYRUVATE ISOMERASE"/>
    <property type="match status" value="1"/>
</dbReference>
<dbReference type="PANTHER" id="PTHR12110:SF47">
    <property type="match status" value="1"/>
</dbReference>
<evidence type="ECO:0000256" key="1">
    <source>
        <dbReference type="SAM" id="MobiDB-lite"/>
    </source>
</evidence>
<dbReference type="Pfam" id="PF01261">
    <property type="entry name" value="AP_endonuc_2"/>
    <property type="match status" value="1"/>
</dbReference>
<sequence length="293" mass="31238">MTRALAGADRTSRRIRADPAERDGTGSVDPVSDKRSIPVGLSTAAVFPEPTAVAFQLGAEAGYDGIEVMVQTDLTSQTPDALIRLIDRHQIPVLSVHSPCLLITATVWSSDPLVKLARSIDMAEKIGAPTVVVHPPFVWQRAAAASFTASVAELQARTDVVIAVENMFPVKVAGRLVNSYRPHWDPVSAGHQNFTLDLSHTATSSSDALDMYDRMGSRLAHLHLADGSGSAKDEHLVPGRGTQPCAEILAALSAPAREFAGSVVLEISTRSVKGDQRRVDVAEALAFARQHLG</sequence>
<dbReference type="InterPro" id="IPR013022">
    <property type="entry name" value="Xyl_isomerase-like_TIM-brl"/>
</dbReference>
<keyword evidence="4" id="KW-1185">Reference proteome</keyword>
<feature type="domain" description="Xylose isomerase-like TIM barrel" evidence="2">
    <location>
        <begin position="55"/>
        <end position="290"/>
    </location>
</feature>
<gene>
    <name evidence="3" type="ORF">SAMN04515671_0897</name>
</gene>
<dbReference type="InterPro" id="IPR050312">
    <property type="entry name" value="IolE/XylAMocC-like"/>
</dbReference>
<dbReference type="AlphaFoldDB" id="A0A1H0JFW9"/>
<feature type="compositionally biased region" description="Basic and acidic residues" evidence="1">
    <location>
        <begin position="10"/>
        <end position="24"/>
    </location>
</feature>
<organism evidence="3 4">
    <name type="scientific">Nakamurella panacisegetis</name>
    <dbReference type="NCBI Taxonomy" id="1090615"/>
    <lineage>
        <taxon>Bacteria</taxon>
        <taxon>Bacillati</taxon>
        <taxon>Actinomycetota</taxon>
        <taxon>Actinomycetes</taxon>
        <taxon>Nakamurellales</taxon>
        <taxon>Nakamurellaceae</taxon>
        <taxon>Nakamurella</taxon>
    </lineage>
</organism>